<dbReference type="GO" id="GO:0005886">
    <property type="term" value="C:plasma membrane"/>
    <property type="evidence" value="ECO:0007669"/>
    <property type="project" value="TreeGrafter"/>
</dbReference>
<dbReference type="PANTHER" id="PTHR38598:SF1">
    <property type="entry name" value="INNER MEMBRANE PROTEIN YJCH"/>
    <property type="match status" value="1"/>
</dbReference>
<feature type="transmembrane region" description="Helical" evidence="1">
    <location>
        <begin position="25"/>
        <end position="51"/>
    </location>
</feature>
<organism evidence="2 3">
    <name type="scientific">Thalassolituus pacificus</name>
    <dbReference type="NCBI Taxonomy" id="2975440"/>
    <lineage>
        <taxon>Bacteria</taxon>
        <taxon>Pseudomonadati</taxon>
        <taxon>Pseudomonadota</taxon>
        <taxon>Gammaproteobacteria</taxon>
        <taxon>Oceanospirillales</taxon>
        <taxon>Oceanospirillaceae</taxon>
        <taxon>Thalassolituus</taxon>
    </lineage>
</organism>
<evidence type="ECO:0000256" key="1">
    <source>
        <dbReference type="SAM" id="Phobius"/>
    </source>
</evidence>
<dbReference type="InterPro" id="IPR007436">
    <property type="entry name" value="DUF485"/>
</dbReference>
<protein>
    <submittedName>
        <fullName evidence="2">DUF485 domain-containing protein</fullName>
    </submittedName>
</protein>
<proteinExistence type="predicted"/>
<keyword evidence="1" id="KW-0472">Membrane</keyword>
<dbReference type="EMBL" id="JAOANI010000009">
    <property type="protein sequence ID" value="MCT7357969.1"/>
    <property type="molecule type" value="Genomic_DNA"/>
</dbReference>
<dbReference type="AlphaFoldDB" id="A0A9X2WCM8"/>
<dbReference type="RefSeq" id="WP_260974892.1">
    <property type="nucleotide sequence ID" value="NZ_JAOANI010000009.1"/>
</dbReference>
<dbReference type="Proteomes" id="UP001147830">
    <property type="component" value="Unassembled WGS sequence"/>
</dbReference>
<feature type="transmembrane region" description="Helical" evidence="1">
    <location>
        <begin position="63"/>
        <end position="83"/>
    </location>
</feature>
<reference evidence="2" key="1">
    <citation type="journal article" date="2022" name="Front. Microbiol.">
        <title>Genome-based taxonomic rearrangement of Oceanobacter-related bacteria including the description of Thalassolituus hydrocarbonoclasticus sp. nov. and Thalassolituus pacificus sp. nov. and emended description of the genus Thalassolituus.</title>
        <authorList>
            <person name="Dong C."/>
            <person name="Wei L."/>
            <person name="Wang J."/>
            <person name="Lai Q."/>
            <person name="Huang Z."/>
            <person name="Shao Z."/>
        </authorList>
    </citation>
    <scope>NUCLEOTIDE SEQUENCE</scope>
    <source>
        <strain evidence="2">59MF3M-4</strain>
    </source>
</reference>
<dbReference type="PANTHER" id="PTHR38598">
    <property type="entry name" value="INNER MEMBRANE PROTEIN YJCH"/>
    <property type="match status" value="1"/>
</dbReference>
<evidence type="ECO:0000313" key="2">
    <source>
        <dbReference type="EMBL" id="MCT7357969.1"/>
    </source>
</evidence>
<dbReference type="Pfam" id="PF04341">
    <property type="entry name" value="DUF485"/>
    <property type="match status" value="1"/>
</dbReference>
<keyword evidence="3" id="KW-1185">Reference proteome</keyword>
<keyword evidence="1" id="KW-1133">Transmembrane helix</keyword>
<sequence length="104" mass="11605">MQSDVYQKIKDHPDFHSLVARRKSFALNLSAIVLVMYFAFILLVAFAPGVLAQPVAEGSVTTWGIPIGVFIIISSFLLTGIYVKRANTEFDEENQRIIDECLKG</sequence>
<name>A0A9X2WCM8_9GAMM</name>
<dbReference type="InterPro" id="IPR052959">
    <property type="entry name" value="Inner_membrane_assoc"/>
</dbReference>
<evidence type="ECO:0000313" key="3">
    <source>
        <dbReference type="Proteomes" id="UP001147830"/>
    </source>
</evidence>
<comment type="caution">
    <text evidence="2">The sequence shown here is derived from an EMBL/GenBank/DDBJ whole genome shotgun (WGS) entry which is preliminary data.</text>
</comment>
<gene>
    <name evidence="2" type="ORF">NYR02_02890</name>
</gene>
<keyword evidence="1" id="KW-0812">Transmembrane</keyword>
<accession>A0A9X2WCM8</accession>
<reference evidence="2" key="2">
    <citation type="submission" date="2022-08" db="EMBL/GenBank/DDBJ databases">
        <authorList>
            <person name="Dong C."/>
        </authorList>
    </citation>
    <scope>NUCLEOTIDE SEQUENCE</scope>
    <source>
        <strain evidence="2">59MF3M-4</strain>
    </source>
</reference>